<dbReference type="Gene3D" id="1.20.1280.290">
    <property type="match status" value="2"/>
</dbReference>
<evidence type="ECO:0000256" key="8">
    <source>
        <dbReference type="ARBA" id="ARBA00022989"/>
    </source>
</evidence>
<feature type="transmembrane region" description="Helical" evidence="10">
    <location>
        <begin position="72"/>
        <end position="95"/>
    </location>
</feature>
<evidence type="ECO:0000256" key="3">
    <source>
        <dbReference type="ARBA" id="ARBA00022448"/>
    </source>
</evidence>
<protein>
    <recommendedName>
        <fullName evidence="10">Bidirectional sugar transporter SWEET</fullName>
    </recommendedName>
</protein>
<keyword evidence="5 10" id="KW-0762">Sugar transport</keyword>
<accession>A0AAN9L8Z4</accession>
<dbReference type="AlphaFoldDB" id="A0AAN9L8Z4"/>
<evidence type="ECO:0000313" key="13">
    <source>
        <dbReference type="Proteomes" id="UP001374584"/>
    </source>
</evidence>
<comment type="caution">
    <text evidence="12">The sequence shown here is derived from an EMBL/GenBank/DDBJ whole genome shotgun (WGS) entry which is preliminary data.</text>
</comment>
<keyword evidence="4" id="KW-1003">Cell membrane</keyword>
<dbReference type="GO" id="GO:0008515">
    <property type="term" value="F:sucrose transmembrane transporter activity"/>
    <property type="evidence" value="ECO:0007669"/>
    <property type="project" value="UniProtKB-ARBA"/>
</dbReference>
<reference evidence="12 13" key="1">
    <citation type="submission" date="2024-01" db="EMBL/GenBank/DDBJ databases">
        <title>The genomes of 5 underutilized Papilionoideae crops provide insights into root nodulation and disease resistanc.</title>
        <authorList>
            <person name="Jiang F."/>
        </authorList>
    </citation>
    <scope>NUCLEOTIDE SEQUENCE [LARGE SCALE GENOMIC DNA]</scope>
    <source>
        <strain evidence="12">JINMINGXINNONG_FW02</strain>
        <tissue evidence="12">Leaves</tissue>
    </source>
</reference>
<dbReference type="PANTHER" id="PTHR10791">
    <property type="entry name" value="RAG1-ACTIVATING PROTEIN 1"/>
    <property type="match status" value="1"/>
</dbReference>
<dbReference type="FunFam" id="1.20.1280.290:FF:000003">
    <property type="entry name" value="Bidirectional sugar transporter SWEET"/>
    <property type="match status" value="1"/>
</dbReference>
<dbReference type="Pfam" id="PF03083">
    <property type="entry name" value="MtN3_slv"/>
    <property type="match status" value="2"/>
</dbReference>
<feature type="transmembrane region" description="Helical" evidence="10">
    <location>
        <begin position="135"/>
        <end position="154"/>
    </location>
</feature>
<keyword evidence="6 10" id="KW-0812">Transmembrane</keyword>
<dbReference type="FunFam" id="1.20.1280.290:FF:000001">
    <property type="entry name" value="Bidirectional sugar transporter SWEET"/>
    <property type="match status" value="1"/>
</dbReference>
<dbReference type="PANTHER" id="PTHR10791:SF222">
    <property type="entry name" value="BIDIRECTIONAL SUGAR TRANSPORTER SWEET15"/>
    <property type="match status" value="1"/>
</dbReference>
<dbReference type="EMBL" id="JAYMYR010000011">
    <property type="protein sequence ID" value="KAK7331660.1"/>
    <property type="molecule type" value="Genomic_DNA"/>
</dbReference>
<evidence type="ECO:0000256" key="9">
    <source>
        <dbReference type="ARBA" id="ARBA00023136"/>
    </source>
</evidence>
<keyword evidence="7" id="KW-0677">Repeat</keyword>
<dbReference type="Proteomes" id="UP001374584">
    <property type="component" value="Unassembled WGS sequence"/>
</dbReference>
<dbReference type="InterPro" id="IPR047664">
    <property type="entry name" value="SWEET"/>
</dbReference>
<comment type="subcellular location">
    <subcellularLocation>
        <location evidence="1 10">Cell membrane</location>
        <topology evidence="1 10">Multi-pass membrane protein</topology>
    </subcellularLocation>
</comment>
<comment type="function">
    <text evidence="10">Mediates both low-affinity uptake and efflux of sugar across the membrane.</text>
</comment>
<evidence type="ECO:0000313" key="12">
    <source>
        <dbReference type="EMBL" id="KAK7331660.1"/>
    </source>
</evidence>
<feature type="transmembrane region" description="Helical" evidence="10">
    <location>
        <begin position="48"/>
        <end position="66"/>
    </location>
</feature>
<feature type="transmembrane region" description="Helical" evidence="10">
    <location>
        <begin position="12"/>
        <end position="28"/>
    </location>
</feature>
<evidence type="ECO:0000256" key="10">
    <source>
        <dbReference type="RuleBase" id="RU910715"/>
    </source>
</evidence>
<dbReference type="InterPro" id="IPR004316">
    <property type="entry name" value="SWEET_rpt"/>
</dbReference>
<dbReference type="GO" id="GO:0051119">
    <property type="term" value="F:sugar transmembrane transporter activity"/>
    <property type="evidence" value="ECO:0007669"/>
    <property type="project" value="InterPro"/>
</dbReference>
<evidence type="ECO:0000256" key="1">
    <source>
        <dbReference type="ARBA" id="ARBA00004651"/>
    </source>
</evidence>
<feature type="transmembrane region" description="Helical" evidence="10">
    <location>
        <begin position="194"/>
        <end position="215"/>
    </location>
</feature>
<evidence type="ECO:0000256" key="6">
    <source>
        <dbReference type="ARBA" id="ARBA00022692"/>
    </source>
</evidence>
<name>A0AAN9L8Z4_PHACN</name>
<evidence type="ECO:0000256" key="2">
    <source>
        <dbReference type="ARBA" id="ARBA00007809"/>
    </source>
</evidence>
<keyword evidence="8 10" id="KW-1133">Transmembrane helix</keyword>
<evidence type="ECO:0000256" key="11">
    <source>
        <dbReference type="SAM" id="MobiDB-lite"/>
    </source>
</evidence>
<proteinExistence type="inferred from homology"/>
<sequence>MALLGSHNPWAAAFGILGNIISLMVYLAPAHTFHRIYKKKCTEGFQSLPYLVALFSSSLWLYYASFNIKHSIFLITINSLGCVIEIVYIVIFIKYAHKDAKNLTIKLVAAMNLGSLALILFVSHFALNASLRVKVIGYICDVVSLSVFAAPLSVMAQVIRTKSVQFMPFSLSFSLTLNAIIWLAYGLFNKDNCVALPNVGGVALGLLQMVIYAIYRNGGARELAIEGGMRTIVVVNPSGPAEVFPIAENDEVNDQQSQENNKGGEDDAQGKTVEANDCPL</sequence>
<feature type="region of interest" description="Disordered" evidence="11">
    <location>
        <begin position="246"/>
        <end position="280"/>
    </location>
</feature>
<organism evidence="12 13">
    <name type="scientific">Phaseolus coccineus</name>
    <name type="common">Scarlet runner bean</name>
    <name type="synonym">Phaseolus multiflorus</name>
    <dbReference type="NCBI Taxonomy" id="3886"/>
    <lineage>
        <taxon>Eukaryota</taxon>
        <taxon>Viridiplantae</taxon>
        <taxon>Streptophyta</taxon>
        <taxon>Embryophyta</taxon>
        <taxon>Tracheophyta</taxon>
        <taxon>Spermatophyta</taxon>
        <taxon>Magnoliopsida</taxon>
        <taxon>eudicotyledons</taxon>
        <taxon>Gunneridae</taxon>
        <taxon>Pentapetalae</taxon>
        <taxon>rosids</taxon>
        <taxon>fabids</taxon>
        <taxon>Fabales</taxon>
        <taxon>Fabaceae</taxon>
        <taxon>Papilionoideae</taxon>
        <taxon>50 kb inversion clade</taxon>
        <taxon>NPAAA clade</taxon>
        <taxon>indigoferoid/millettioid clade</taxon>
        <taxon>Phaseoleae</taxon>
        <taxon>Phaseolus</taxon>
    </lineage>
</organism>
<keyword evidence="3 10" id="KW-0813">Transport</keyword>
<evidence type="ECO:0000256" key="4">
    <source>
        <dbReference type="ARBA" id="ARBA00022475"/>
    </source>
</evidence>
<evidence type="ECO:0000256" key="5">
    <source>
        <dbReference type="ARBA" id="ARBA00022597"/>
    </source>
</evidence>
<comment type="similarity">
    <text evidence="2 10">Belongs to the SWEET sugar transporter family.</text>
</comment>
<keyword evidence="13" id="KW-1185">Reference proteome</keyword>
<evidence type="ECO:0000256" key="7">
    <source>
        <dbReference type="ARBA" id="ARBA00022737"/>
    </source>
</evidence>
<feature type="transmembrane region" description="Helical" evidence="10">
    <location>
        <begin position="166"/>
        <end position="188"/>
    </location>
</feature>
<gene>
    <name evidence="12" type="ORF">VNO80_28397</name>
</gene>
<dbReference type="GO" id="GO:0005886">
    <property type="term" value="C:plasma membrane"/>
    <property type="evidence" value="ECO:0007669"/>
    <property type="project" value="UniProtKB-SubCell"/>
</dbReference>
<keyword evidence="9 10" id="KW-0472">Membrane</keyword>
<feature type="transmembrane region" description="Helical" evidence="10">
    <location>
        <begin position="107"/>
        <end position="129"/>
    </location>
</feature>